<dbReference type="Proteomes" id="UP000054485">
    <property type="component" value="Unassembled WGS sequence"/>
</dbReference>
<dbReference type="InParanoid" id="A0A0D0BM06"/>
<name>A0A0D0BM06_9AGAM</name>
<keyword evidence="1" id="KW-0812">Transmembrane</keyword>
<evidence type="ECO:0000313" key="3">
    <source>
        <dbReference type="Proteomes" id="UP000054485"/>
    </source>
</evidence>
<dbReference type="HOGENOM" id="CLU_2312878_0_0_1"/>
<dbReference type="EMBL" id="KN835193">
    <property type="protein sequence ID" value="KIK44333.1"/>
    <property type="molecule type" value="Genomic_DNA"/>
</dbReference>
<reference evidence="2 3" key="1">
    <citation type="submission" date="2014-04" db="EMBL/GenBank/DDBJ databases">
        <authorList>
            <consortium name="DOE Joint Genome Institute"/>
            <person name="Kuo A."/>
            <person name="Ruytinx J."/>
            <person name="Rineau F."/>
            <person name="Colpaert J."/>
            <person name="Kohler A."/>
            <person name="Nagy L.G."/>
            <person name="Floudas D."/>
            <person name="Copeland A."/>
            <person name="Barry K.W."/>
            <person name="Cichocki N."/>
            <person name="Veneault-Fourrey C."/>
            <person name="LaButti K."/>
            <person name="Lindquist E.A."/>
            <person name="Lipzen A."/>
            <person name="Lundell T."/>
            <person name="Morin E."/>
            <person name="Murat C."/>
            <person name="Sun H."/>
            <person name="Tunlid A."/>
            <person name="Henrissat B."/>
            <person name="Grigoriev I.V."/>
            <person name="Hibbett D.S."/>
            <person name="Martin F."/>
            <person name="Nordberg H.P."/>
            <person name="Cantor M.N."/>
            <person name="Hua S.X."/>
        </authorList>
    </citation>
    <scope>NUCLEOTIDE SEQUENCE [LARGE SCALE GENOMIC DNA]</scope>
    <source>
        <strain evidence="2 3">UH-Slu-Lm8-n1</strain>
    </source>
</reference>
<proteinExistence type="predicted"/>
<organism evidence="2 3">
    <name type="scientific">Suillus luteus UH-Slu-Lm8-n1</name>
    <dbReference type="NCBI Taxonomy" id="930992"/>
    <lineage>
        <taxon>Eukaryota</taxon>
        <taxon>Fungi</taxon>
        <taxon>Dikarya</taxon>
        <taxon>Basidiomycota</taxon>
        <taxon>Agaricomycotina</taxon>
        <taxon>Agaricomycetes</taxon>
        <taxon>Agaricomycetidae</taxon>
        <taxon>Boletales</taxon>
        <taxon>Suillineae</taxon>
        <taxon>Suillaceae</taxon>
        <taxon>Suillus</taxon>
    </lineage>
</organism>
<accession>A0A0D0BM06</accession>
<evidence type="ECO:0000313" key="2">
    <source>
        <dbReference type="EMBL" id="KIK44333.1"/>
    </source>
</evidence>
<dbReference type="AlphaFoldDB" id="A0A0D0BM06"/>
<keyword evidence="3" id="KW-1185">Reference proteome</keyword>
<gene>
    <name evidence="2" type="ORF">CY34DRAFT_642802</name>
</gene>
<dbReference type="OrthoDB" id="2690171at2759"/>
<feature type="transmembrane region" description="Helical" evidence="1">
    <location>
        <begin position="20"/>
        <end position="37"/>
    </location>
</feature>
<sequence>MKISSIPVPSPLDLWTTVRSVGAFNAACSFAALWAFVKISRALRWRLKTTQLRGPPRTSLIYGVSHDIASSQDSGAMYERWATEYGVAYMIPSVLGQTRVVL</sequence>
<keyword evidence="1" id="KW-1133">Transmembrane helix</keyword>
<feature type="non-terminal residue" evidence="2">
    <location>
        <position position="102"/>
    </location>
</feature>
<protein>
    <submittedName>
        <fullName evidence="2">Unplaced genomic scaffold CY34scaffold_62, whole genome shotgun sequence</fullName>
    </submittedName>
</protein>
<evidence type="ECO:0000256" key="1">
    <source>
        <dbReference type="SAM" id="Phobius"/>
    </source>
</evidence>
<reference evidence="3" key="2">
    <citation type="submission" date="2015-01" db="EMBL/GenBank/DDBJ databases">
        <title>Evolutionary Origins and Diversification of the Mycorrhizal Mutualists.</title>
        <authorList>
            <consortium name="DOE Joint Genome Institute"/>
            <consortium name="Mycorrhizal Genomics Consortium"/>
            <person name="Kohler A."/>
            <person name="Kuo A."/>
            <person name="Nagy L.G."/>
            <person name="Floudas D."/>
            <person name="Copeland A."/>
            <person name="Barry K.W."/>
            <person name="Cichocki N."/>
            <person name="Veneault-Fourrey C."/>
            <person name="LaButti K."/>
            <person name="Lindquist E.A."/>
            <person name="Lipzen A."/>
            <person name="Lundell T."/>
            <person name="Morin E."/>
            <person name="Murat C."/>
            <person name="Riley R."/>
            <person name="Ohm R."/>
            <person name="Sun H."/>
            <person name="Tunlid A."/>
            <person name="Henrissat B."/>
            <person name="Grigoriev I.V."/>
            <person name="Hibbett D.S."/>
            <person name="Martin F."/>
        </authorList>
    </citation>
    <scope>NUCLEOTIDE SEQUENCE [LARGE SCALE GENOMIC DNA]</scope>
    <source>
        <strain evidence="3">UH-Slu-Lm8-n1</strain>
    </source>
</reference>
<dbReference type="STRING" id="930992.A0A0D0BM06"/>
<keyword evidence="1" id="KW-0472">Membrane</keyword>